<dbReference type="InterPro" id="IPR000847">
    <property type="entry name" value="LysR_HTH_N"/>
</dbReference>
<gene>
    <name evidence="6" type="ORF">FGF04_06910</name>
</gene>
<reference evidence="6 7" key="1">
    <citation type="submission" date="2019-05" db="EMBL/GenBank/DDBJ databases">
        <authorList>
            <person name="Hariharan J."/>
            <person name="Choudoir M.J."/>
            <person name="Diebold P."/>
            <person name="Panke-Buisse K."/>
            <person name="Buckley D.H."/>
        </authorList>
    </citation>
    <scope>NUCLEOTIDE SEQUENCE [LARGE SCALE GENOMIC DNA]</scope>
    <source>
        <strain evidence="6 7">SUN51</strain>
    </source>
</reference>
<dbReference type="Gene3D" id="3.40.190.290">
    <property type="match status" value="1"/>
</dbReference>
<evidence type="ECO:0000313" key="6">
    <source>
        <dbReference type="EMBL" id="KAA0941162.1"/>
    </source>
</evidence>
<proteinExistence type="inferred from homology"/>
<sequence>MLLRSALFMFGYTGAQNHVTERCRDMNVDHFLDGRLKLRHLVLVTVVADEGTLVGAAKAMHVTQPVVTRSLQEIETIIGVELFARGPRGVRPTQYGDILVEHARAVVANVRAAAERIHELRRLGMEPVRVGTNLAGAYSLLPQTLVRLKRAHPHLTVSVVEALPEELGLQLARGEVDVLVGRLQPSGPRAALRHVRLYDEPVRLVVRRGHPCLGTSAGGIEDLMDLPWILPGRNTQLRQEIDELFERRGLPLPANIIECSTILTLRTVLLETDAVAPLPMLIGARDPLLDMLPLALDTVPREIGITTLADRPPSASTRLLIKGIVEVARDTDPVLSESR</sequence>
<dbReference type="AlphaFoldDB" id="A0A5B0BIT8"/>
<dbReference type="SUPFAM" id="SSF46785">
    <property type="entry name" value="Winged helix' DNA-binding domain"/>
    <property type="match status" value="1"/>
</dbReference>
<dbReference type="Pfam" id="PF00126">
    <property type="entry name" value="HTH_1"/>
    <property type="match status" value="1"/>
</dbReference>
<evidence type="ECO:0000256" key="4">
    <source>
        <dbReference type="ARBA" id="ARBA00023163"/>
    </source>
</evidence>
<dbReference type="OrthoDB" id="8417889at2"/>
<dbReference type="InterPro" id="IPR036390">
    <property type="entry name" value="WH_DNA-bd_sf"/>
</dbReference>
<evidence type="ECO:0000256" key="1">
    <source>
        <dbReference type="ARBA" id="ARBA00009437"/>
    </source>
</evidence>
<evidence type="ECO:0000256" key="2">
    <source>
        <dbReference type="ARBA" id="ARBA00023015"/>
    </source>
</evidence>
<dbReference type="InterPro" id="IPR050950">
    <property type="entry name" value="HTH-type_LysR_regulators"/>
</dbReference>
<dbReference type="PRINTS" id="PR00039">
    <property type="entry name" value="HTHLYSR"/>
</dbReference>
<evidence type="ECO:0000256" key="3">
    <source>
        <dbReference type="ARBA" id="ARBA00023125"/>
    </source>
</evidence>
<protein>
    <submittedName>
        <fullName evidence="6">LysR family transcriptional regulator</fullName>
    </submittedName>
</protein>
<dbReference type="Pfam" id="PF03466">
    <property type="entry name" value="LysR_substrate"/>
    <property type="match status" value="1"/>
</dbReference>
<dbReference type="PROSITE" id="PS50931">
    <property type="entry name" value="HTH_LYSR"/>
    <property type="match status" value="1"/>
</dbReference>
<dbReference type="PANTHER" id="PTHR30419">
    <property type="entry name" value="HTH-TYPE TRANSCRIPTIONAL REGULATOR YBHD"/>
    <property type="match status" value="1"/>
</dbReference>
<dbReference type="InterPro" id="IPR005119">
    <property type="entry name" value="LysR_subst-bd"/>
</dbReference>
<evidence type="ECO:0000259" key="5">
    <source>
        <dbReference type="PROSITE" id="PS50931"/>
    </source>
</evidence>
<comment type="similarity">
    <text evidence="1">Belongs to the LysR transcriptional regulatory family.</text>
</comment>
<dbReference type="GO" id="GO:0003700">
    <property type="term" value="F:DNA-binding transcription factor activity"/>
    <property type="evidence" value="ECO:0007669"/>
    <property type="project" value="InterPro"/>
</dbReference>
<accession>A0A5B0BIT8</accession>
<dbReference type="EMBL" id="VDFC01000019">
    <property type="protein sequence ID" value="KAA0941162.1"/>
    <property type="molecule type" value="Genomic_DNA"/>
</dbReference>
<keyword evidence="7" id="KW-1185">Reference proteome</keyword>
<feature type="domain" description="HTH lysR-type" evidence="5">
    <location>
        <begin position="36"/>
        <end position="93"/>
    </location>
</feature>
<dbReference type="Proteomes" id="UP000324965">
    <property type="component" value="Unassembled WGS sequence"/>
</dbReference>
<evidence type="ECO:0000313" key="7">
    <source>
        <dbReference type="Proteomes" id="UP000324965"/>
    </source>
</evidence>
<dbReference type="SUPFAM" id="SSF53850">
    <property type="entry name" value="Periplasmic binding protein-like II"/>
    <property type="match status" value="1"/>
</dbReference>
<dbReference type="GO" id="GO:0003677">
    <property type="term" value="F:DNA binding"/>
    <property type="evidence" value="ECO:0007669"/>
    <property type="project" value="UniProtKB-KW"/>
</dbReference>
<keyword evidence="3" id="KW-0238">DNA-binding</keyword>
<dbReference type="InterPro" id="IPR036388">
    <property type="entry name" value="WH-like_DNA-bd_sf"/>
</dbReference>
<keyword evidence="4" id="KW-0804">Transcription</keyword>
<dbReference type="GO" id="GO:0005829">
    <property type="term" value="C:cytosol"/>
    <property type="evidence" value="ECO:0007669"/>
    <property type="project" value="TreeGrafter"/>
</dbReference>
<keyword evidence="2" id="KW-0805">Transcription regulation</keyword>
<name>A0A5B0BIT8_9ACTN</name>
<dbReference type="Gene3D" id="1.10.10.10">
    <property type="entry name" value="Winged helix-like DNA-binding domain superfamily/Winged helix DNA-binding domain"/>
    <property type="match status" value="1"/>
</dbReference>
<comment type="caution">
    <text evidence="6">The sequence shown here is derived from an EMBL/GenBank/DDBJ whole genome shotgun (WGS) entry which is preliminary data.</text>
</comment>
<dbReference type="PANTHER" id="PTHR30419:SF8">
    <property type="entry name" value="NITROGEN ASSIMILATION TRANSCRIPTIONAL ACTIVATOR-RELATED"/>
    <property type="match status" value="1"/>
</dbReference>
<organism evidence="6 7">
    <name type="scientific">Streptomyces apricus</name>
    <dbReference type="NCBI Taxonomy" id="1828112"/>
    <lineage>
        <taxon>Bacteria</taxon>
        <taxon>Bacillati</taxon>
        <taxon>Actinomycetota</taxon>
        <taxon>Actinomycetes</taxon>
        <taxon>Kitasatosporales</taxon>
        <taxon>Streptomycetaceae</taxon>
        <taxon>Streptomyces</taxon>
    </lineage>
</organism>